<feature type="region of interest" description="Disordered" evidence="14">
    <location>
        <begin position="1700"/>
        <end position="1880"/>
    </location>
</feature>
<feature type="compositionally biased region" description="Basic and acidic residues" evidence="14">
    <location>
        <begin position="3095"/>
        <end position="3107"/>
    </location>
</feature>
<feature type="domain" description="C2H2-type" evidence="15">
    <location>
        <begin position="2836"/>
        <end position="2859"/>
    </location>
</feature>
<evidence type="ECO:0000256" key="12">
    <source>
        <dbReference type="PROSITE-ProRule" id="PRU00042"/>
    </source>
</evidence>
<feature type="compositionally biased region" description="Polar residues" evidence="14">
    <location>
        <begin position="3466"/>
        <end position="3482"/>
    </location>
</feature>
<feature type="compositionally biased region" description="Basic and acidic residues" evidence="14">
    <location>
        <begin position="3071"/>
        <end position="3086"/>
    </location>
</feature>
<dbReference type="Gene3D" id="3.30.160.60">
    <property type="entry name" value="Classic Zinc Finger"/>
    <property type="match status" value="2"/>
</dbReference>
<dbReference type="OrthoDB" id="427030at2759"/>
<feature type="compositionally biased region" description="Polar residues" evidence="14">
    <location>
        <begin position="2229"/>
        <end position="2240"/>
    </location>
</feature>
<evidence type="ECO:0000259" key="15">
    <source>
        <dbReference type="PROSITE" id="PS50157"/>
    </source>
</evidence>
<feature type="compositionally biased region" description="Low complexity" evidence="14">
    <location>
        <begin position="1343"/>
        <end position="1354"/>
    </location>
</feature>
<feature type="compositionally biased region" description="Polar residues" evidence="14">
    <location>
        <begin position="535"/>
        <end position="545"/>
    </location>
</feature>
<feature type="compositionally biased region" description="Basic and acidic residues" evidence="14">
    <location>
        <begin position="2052"/>
        <end position="2107"/>
    </location>
</feature>
<feature type="region of interest" description="Disordered" evidence="14">
    <location>
        <begin position="1272"/>
        <end position="1296"/>
    </location>
</feature>
<dbReference type="InterPro" id="IPR057986">
    <property type="entry name" value="TPR_Rlf/292/654"/>
</dbReference>
<feature type="compositionally biased region" description="Polar residues" evidence="14">
    <location>
        <begin position="3366"/>
        <end position="3384"/>
    </location>
</feature>
<evidence type="ECO:0000256" key="7">
    <source>
        <dbReference type="ARBA" id="ARBA00022833"/>
    </source>
</evidence>
<feature type="region of interest" description="Disordered" evidence="14">
    <location>
        <begin position="1116"/>
        <end position="1146"/>
    </location>
</feature>
<feature type="region of interest" description="Disordered" evidence="14">
    <location>
        <begin position="1579"/>
        <end position="1605"/>
    </location>
</feature>
<feature type="compositionally biased region" description="Polar residues" evidence="14">
    <location>
        <begin position="3320"/>
        <end position="3332"/>
    </location>
</feature>
<evidence type="ECO:0000256" key="3">
    <source>
        <dbReference type="ARBA" id="ARBA00022553"/>
    </source>
</evidence>
<feature type="compositionally biased region" description="Polar residues" evidence="14">
    <location>
        <begin position="1037"/>
        <end position="1053"/>
    </location>
</feature>
<feature type="compositionally biased region" description="Polar residues" evidence="14">
    <location>
        <begin position="1977"/>
        <end position="1987"/>
    </location>
</feature>
<feature type="compositionally biased region" description="Basic and acidic residues" evidence="14">
    <location>
        <begin position="1845"/>
        <end position="1872"/>
    </location>
</feature>
<dbReference type="PROSITE" id="PS50157">
    <property type="entry name" value="ZINC_FINGER_C2H2_2"/>
    <property type="match status" value="3"/>
</dbReference>
<feature type="compositionally biased region" description="Basic and acidic residues" evidence="14">
    <location>
        <begin position="2458"/>
        <end position="2477"/>
    </location>
</feature>
<feature type="compositionally biased region" description="Basic and acidic residues" evidence="14">
    <location>
        <begin position="3385"/>
        <end position="3395"/>
    </location>
</feature>
<gene>
    <name evidence="17" type="primary">LOC111109847</name>
</gene>
<keyword evidence="6 12" id="KW-0863">Zinc-finger</keyword>
<evidence type="ECO:0000256" key="2">
    <source>
        <dbReference type="ARBA" id="ARBA00006991"/>
    </source>
</evidence>
<dbReference type="PANTHER" id="PTHR15507">
    <property type="entry name" value="ZINC FINGER PROTEIN RLF"/>
    <property type="match status" value="1"/>
</dbReference>
<feature type="compositionally biased region" description="Basic and acidic residues" evidence="14">
    <location>
        <begin position="1356"/>
        <end position="1366"/>
    </location>
</feature>
<dbReference type="GO" id="GO:0005634">
    <property type="term" value="C:nucleus"/>
    <property type="evidence" value="ECO:0007669"/>
    <property type="project" value="UniProtKB-SubCell"/>
</dbReference>
<evidence type="ECO:0000256" key="10">
    <source>
        <dbReference type="ARBA" id="ARBA00023163"/>
    </source>
</evidence>
<evidence type="ECO:0000256" key="6">
    <source>
        <dbReference type="ARBA" id="ARBA00022771"/>
    </source>
</evidence>
<feature type="region of interest" description="Disordered" evidence="14">
    <location>
        <begin position="933"/>
        <end position="970"/>
    </location>
</feature>
<proteinExistence type="inferred from homology"/>
<feature type="region of interest" description="Disordered" evidence="14">
    <location>
        <begin position="2229"/>
        <end position="2278"/>
    </location>
</feature>
<feature type="compositionally biased region" description="Basic residues" evidence="14">
    <location>
        <begin position="2156"/>
        <end position="2166"/>
    </location>
</feature>
<dbReference type="GeneID" id="111109847"/>
<keyword evidence="8" id="KW-0805">Transcription regulation</keyword>
<feature type="region of interest" description="Disordered" evidence="14">
    <location>
        <begin position="2013"/>
        <end position="2166"/>
    </location>
</feature>
<feature type="compositionally biased region" description="Basic and acidic residues" evidence="14">
    <location>
        <begin position="1988"/>
        <end position="1998"/>
    </location>
</feature>
<evidence type="ECO:0000256" key="11">
    <source>
        <dbReference type="ARBA" id="ARBA00023242"/>
    </source>
</evidence>
<dbReference type="KEGG" id="cvn:111109847"/>
<keyword evidence="5" id="KW-0677">Repeat</keyword>
<feature type="compositionally biased region" description="Basic and acidic residues" evidence="14">
    <location>
        <begin position="3043"/>
        <end position="3059"/>
    </location>
</feature>
<feature type="compositionally biased region" description="Low complexity" evidence="14">
    <location>
        <begin position="2037"/>
        <end position="2046"/>
    </location>
</feature>
<keyword evidence="16" id="KW-1185">Reference proteome</keyword>
<feature type="compositionally biased region" description="Basic and acidic residues" evidence="14">
    <location>
        <begin position="2555"/>
        <end position="2579"/>
    </location>
</feature>
<feature type="compositionally biased region" description="Basic and acidic residues" evidence="14">
    <location>
        <begin position="3335"/>
        <end position="3347"/>
    </location>
</feature>
<dbReference type="PROSITE" id="PS00028">
    <property type="entry name" value="ZINC_FINGER_C2H2_1"/>
    <property type="match status" value="3"/>
</dbReference>
<dbReference type="InterPro" id="IPR013087">
    <property type="entry name" value="Znf_C2H2_type"/>
</dbReference>
<feature type="compositionally biased region" description="Basic and acidic residues" evidence="14">
    <location>
        <begin position="1791"/>
        <end position="1806"/>
    </location>
</feature>
<feature type="compositionally biased region" description="Basic and acidic residues" evidence="14">
    <location>
        <begin position="445"/>
        <end position="462"/>
    </location>
</feature>
<protein>
    <submittedName>
        <fullName evidence="17">Uncharacterized protein LOC111109847</fullName>
    </submittedName>
</protein>
<keyword evidence="7" id="KW-0862">Zinc</keyword>
<evidence type="ECO:0000256" key="14">
    <source>
        <dbReference type="SAM" id="MobiDB-lite"/>
    </source>
</evidence>
<feature type="coiled-coil region" evidence="13">
    <location>
        <begin position="1901"/>
        <end position="1947"/>
    </location>
</feature>
<evidence type="ECO:0000256" key="8">
    <source>
        <dbReference type="ARBA" id="ARBA00023015"/>
    </source>
</evidence>
<feature type="compositionally biased region" description="Basic and acidic residues" evidence="14">
    <location>
        <begin position="3301"/>
        <end position="3319"/>
    </location>
</feature>
<feature type="compositionally biased region" description="Acidic residues" evidence="14">
    <location>
        <begin position="151"/>
        <end position="167"/>
    </location>
</feature>
<dbReference type="Proteomes" id="UP000694844">
    <property type="component" value="Chromosome 8"/>
</dbReference>
<dbReference type="GO" id="GO:0000981">
    <property type="term" value="F:DNA-binding transcription factor activity, RNA polymerase II-specific"/>
    <property type="evidence" value="ECO:0007669"/>
    <property type="project" value="TreeGrafter"/>
</dbReference>
<feature type="compositionally biased region" description="Polar residues" evidence="14">
    <location>
        <begin position="2413"/>
        <end position="2436"/>
    </location>
</feature>
<evidence type="ECO:0000256" key="13">
    <source>
        <dbReference type="SAM" id="Coils"/>
    </source>
</evidence>
<feature type="compositionally biased region" description="Basic and acidic residues" evidence="14">
    <location>
        <begin position="2588"/>
        <end position="2619"/>
    </location>
</feature>
<feature type="compositionally biased region" description="Polar residues" evidence="14">
    <location>
        <begin position="2630"/>
        <end position="2641"/>
    </location>
</feature>
<feature type="compositionally biased region" description="Polar residues" evidence="14">
    <location>
        <begin position="3060"/>
        <end position="3070"/>
    </location>
</feature>
<feature type="region of interest" description="Disordered" evidence="14">
    <location>
        <begin position="445"/>
        <end position="478"/>
    </location>
</feature>
<evidence type="ECO:0000313" key="17">
    <source>
        <dbReference type="RefSeq" id="XP_022301806.1"/>
    </source>
</evidence>
<sequence>MDFSALIAELRNIASSYNGRDIDSNVSTAMYCEMFRKILQKAESEVAAYDDQIVILWMTLSQLCQTYKTLTKCKERNDLYQHIFLLCAKVVLNIKWQQLADDDQSKQNFRKTVEATHNQLVHAGFDRFGLLLNIMENPWTDPTITKIMSGDTEEESNSDTEEDENEMSDERKKELEERKKKKIEEREDEFSKYISSADPLILRLRVEMLMQENCEEWALNLCTCCLRQKRYQTDLEFKTMELLLLFKLGNMEKIQEVCETIECHQGVYIIEKLEKKESNQSLCVRLIQIFLVQDWIRPDRNCCTKKLLQMWIKYQSMEDKDREKFLDSVWAIAKISSSTDQVNQLVTGLVKKCGLHLLQLYTDLCVYAINFDKGCCEQQMIQGNMEGVKKQQWAISVTCIKLADLYCNCNPKLARIAALTAFSLHPSIQNFNVVRKTFVDKRKEKMQAVKEDSSEEKGKETPQKTNKPRQSKYLQKVNPATIHEVERLLNMLRPYYLDPEMGFEKLQPVCQKFMDERGGGISEPPKKPSKPPPKVNSSRQNSSASRGGEDSAALSRPKTATSKPKTPPITPQPSTSTASAALAKAPLFGNKPRSYRAMSQPDAVPKPKKVQSNVVNQRLVPAIQPQLAPKTAKTTAVDSTSNISELLKATKTLPQNNSSGSPSAAVSSYSSSPSASIPQRPGSGLNVHPPSSDLLRRHSVNLPINAGAPVARSEVIGDAGDKSIYHHLYKPLKTQEPTNLKTAKPPSNKLQVTNVLNKFTGPSSSYNVGGQTSFQSSPFNSLNRPAEGMNFPVATAGSVDQRRPSAEELQSIVDWLQSGTEDAVSKQNNASFNPLTQPTPPPAHTQQMSFPVRGQNGPNSQTFSLPSSQKVDLNTLLTKPQVVSSALKIPPKERTAVQEAVSQISQRLTDIRTNSDPAAGDMQLLMNLQKTISQKQVKPPNTPNPVQSVPENSGKEKNLQKNLTDKDLSLEEMRRRIADIVQKQKLLCESKPDQPAKRRRSASPKGKKGTGSATSTPTKGLNQNVNTGSPAPAASATSVKSESRNLTTQPSTDVQKKQIQEWFSSRLQVQQQIEKVKQQPQSNSSLSKPQFILQQQAAPVHFVSAEQIENLHSNSAQRAAENYKASQSLSEQTISAQSQKSRDHYDQRLGFPPRFSQVTTPNKYSLLEQKLSLDDGGATAVSQGSNNANSFSPSLNIHQLRMLQGTAEGFSQERRLSNQVQFPPHTSQGNPQGVAYGNLNSEGKQPFSDEGTPTTLLSVLLEQSKYINSVAATSASNKPSQNESLPSSQPSTNVQPFSTVSNSVLASMVSTSTSNSPIRTSAQQTLSFLLPQTAHCGKQDVINNSNNNSPSTSSKADYRKTVRDSPKQSPVGFQLQYMGQIKTKEIPSMADPKAELFGGNKSGLEFNKSTGVKLLTCMDNDVVKEITKIIGGEKKQPNIAMDLPIQPKAQYLGENMNVNSRIPMENVSPHNSVQNKKEFSNVTCSSEKPVLLTDLNSHDKGDVTVKNYRQSLIDSLENGIKQSMEQIDISAELLDKSPKKSWPQNLNREQTSKCSESFKNVYSAENIALPQFNTEDALVETSEKIDRSAESQNSTDEIKEHGANKDENLPLCSLAQPLVSTQQVESLATENVLASEVERNQENVSVKEVVEASIEETSAEFPCRNDIADQIYVPVSQSCVPEEGLNRKTLPEAEDAVISESGLAAEEQGERKETEVPSYIPPSVQPTLDTNNAQAPEENLVNEKIEGNTESLEKAITTEKLSEAPVNEEQALETVSTDIPSSGSENQITAVDHEEKEQESEVKDSESGVTADQSKEDVTSTQGEAHLGGKEIPVQHNAEIPIEPNAERPSESKGEIPTEQKIENAEMDHAETQEEIGENSLKENLCMEDIKLDNIDRSKVIHKLKNDMNNLLHQIDDLNGGHGSQPLEETLEDINCHEAESKDENSQILTLSNTIEKLDVDVEGEEPNKVNKDAVQDVNTSHTTEASDSVHKEEEKPEVCVVEEDVKEAAVEEMELKSTDVSMKETEEKKEEPLSDVSAAAVVEPESAPEPEPEHAVQAKEAVCLDKTESEGDLKDKKEAEENDKVKGVEEEKEVIEEGNRKLDKFRKNQKRKKSDVPVNFGFDFNEESNAEDKNEEKKPPSEESEIVKISPNEPRHRKLKGSAILKTRKKYRENLQGAQEMAEKIKEHIISGTKVVEITEKKALTSVIESKTVSSEIKKNVSASNATEMKKNVSASNWVSDPDIDTHSVSSNSSSSSIPSVNQLPTSHPFTEKEKGAKEVSGKLNKCQICGKEFRSVFSLKEHVKNKCKPTDFIRLKDYEFTSRFTCSKCGMTCSSASDMKKHMKKQHSVFEDRDFKDMLISSYRCEMCGETFKDKMAIYSHVSASCPQLESRRRELKAFVNEKRGVKNVPNLGSSNHGKQFSATVNQSQQPSRNSLEKIPVCKNEGQRQVKSVEINSEKQEEGDSKAAEVCKIKENATQPPQEIVSSPSDTSSSEPKKEAAPQPVEQGQEESSKNEEVPVVSQRVTRSKLDRRSASTRPGKNHTKDTQQQLEKSGRKPIEDKKKGKTQVEDACRKLSFDGSQNKAVVKEEIKTEQVTGKEKSTEKKNIKKESSEEQSKTSTMKRQLRTRNSSLSPNTPANDEKKEIGSSSPPDQEKSKPSTPSSCSRLTRSKGTVEKVDYNDLEKIELNFRRSHTRHHSGSTDVSMLSECSEAEQQQQLKSPEPSDKKKSVEEKESSESEGTTSVSNDVECGQDTKVNRKRKEPASVQPLAEVPTRGKRLIKVKKFDQFEVPDFLKSQVNNSNKKRQIKWEPNSEKIKQKSAATKSASSKKESKKCSRCGKQFTNQTSLIKHIVSVHLSPCKPSANARCSFQCRYCKATYKSYSQFLNHVPGHSTQILEGLESTQIAPAVIHSKPIYSKNTEVTKSTDEESSETTAEEVAENDGKMHVTRQSENKVKEQTENAITTRSRRSTTSVDSEQDERVKQKSQLNTPSNTEETKLSTSSEERTLTTRSRSKSGRGLDKIEEKSDGDKTSSSRQLRSRAESGGKMGDLSKKESSSTVGQNTSQQKSEHRTRSNSKRKSDCKNSPAPAKKTKEDVSESKECDNNSEFELAGSDAEISFRKRLPLKRKVQVDFIGNCDSDIEELEKNTADDKDCISIDDHEEEVDVMDDDQGIKVKKMEDGGMDIILVDGDDDEITTKKSQEKVSVAVVEDDEFDYVKSPTRETCNKEMKKCSISKEKIVLSRSSKDHSAYLNSYMSYIDKQSRRTQDLKERSEKVSLQNSKKKPDASKKPRPTSDLNREIETEKDKIETEKDTKGVTNVNQTPTSFLDSFLEHCSKTDDNNRDSPAVAPKKGGETSEDGDQTNSQETKSNQIQNTSKNSLDVEVKEKSKSSENSNTKVTEVCDKSSSNAFQDTFKSFVTAVSNKGDHSGESPSCKESLSDVIEGLSDSERAHRAGSEDSTRTVSSQCTDVSDTSETAQGGARSNKRMRHIYHNGKIWHVGAGNVTSMSVKLDSEGQTVTNSTLPGPCTPGLTLATKHLIRVDRDKNHQHQDEGNNTYTYTTAEELKREAQAKRVKREKTQTAFRK</sequence>
<organism evidence="16 17">
    <name type="scientific">Crassostrea virginica</name>
    <name type="common">Eastern oyster</name>
    <dbReference type="NCBI Taxonomy" id="6565"/>
    <lineage>
        <taxon>Eukaryota</taxon>
        <taxon>Metazoa</taxon>
        <taxon>Spiralia</taxon>
        <taxon>Lophotrochozoa</taxon>
        <taxon>Mollusca</taxon>
        <taxon>Bivalvia</taxon>
        <taxon>Autobranchia</taxon>
        <taxon>Pteriomorphia</taxon>
        <taxon>Ostreida</taxon>
        <taxon>Ostreoidea</taxon>
        <taxon>Ostreidae</taxon>
        <taxon>Crassostrea</taxon>
    </lineage>
</organism>
<feature type="region of interest" description="Disordered" evidence="14">
    <location>
        <begin position="1221"/>
        <end position="1252"/>
    </location>
</feature>
<feature type="compositionally biased region" description="Basic and acidic residues" evidence="14">
    <location>
        <begin position="2131"/>
        <end position="2142"/>
    </location>
</feature>
<feature type="compositionally biased region" description="Basic and acidic residues" evidence="14">
    <location>
        <begin position="2013"/>
        <end position="2033"/>
    </location>
</feature>
<feature type="compositionally biased region" description="Basic and acidic residues" evidence="14">
    <location>
        <begin position="3453"/>
        <end position="3465"/>
    </location>
</feature>
<keyword evidence="4" id="KW-0479">Metal-binding</keyword>
<feature type="region of interest" description="Disordered" evidence="14">
    <location>
        <begin position="650"/>
        <end position="694"/>
    </location>
</feature>
<feature type="compositionally biased region" description="Basic residues" evidence="14">
    <location>
        <begin position="997"/>
        <end position="1008"/>
    </location>
</feature>
<feature type="compositionally biased region" description="Basic and acidic residues" evidence="14">
    <location>
        <begin position="2944"/>
        <end position="2962"/>
    </location>
</feature>
<feature type="region of interest" description="Disordered" evidence="14">
    <location>
        <begin position="515"/>
        <end position="611"/>
    </location>
</feature>
<dbReference type="RefSeq" id="XP_022301806.1">
    <property type="nucleotide sequence ID" value="XM_022446098.1"/>
</dbReference>
<feature type="region of interest" description="Disordered" evidence="14">
    <location>
        <begin position="143"/>
        <end position="181"/>
    </location>
</feature>
<feature type="compositionally biased region" description="Basic and acidic residues" evidence="14">
    <location>
        <begin position="1741"/>
        <end position="1762"/>
    </location>
</feature>
<dbReference type="Pfam" id="PF00096">
    <property type="entry name" value="zf-C2H2"/>
    <property type="match status" value="2"/>
</dbReference>
<feature type="compositionally biased region" description="Low complexity" evidence="14">
    <location>
        <begin position="2249"/>
        <end position="2263"/>
    </location>
</feature>
<feature type="compositionally biased region" description="Polar residues" evidence="14">
    <location>
        <begin position="1124"/>
        <end position="1139"/>
    </location>
</feature>
<feature type="compositionally biased region" description="Basic and acidic residues" evidence="14">
    <location>
        <begin position="1962"/>
        <end position="1975"/>
    </location>
</feature>
<feature type="compositionally biased region" description="Polar residues" evidence="14">
    <location>
        <begin position="2478"/>
        <end position="2487"/>
    </location>
</feature>
<comment type="subcellular location">
    <subcellularLocation>
        <location evidence="1">Nucleus</location>
    </subcellularLocation>
</comment>
<feature type="region of interest" description="Disordered" evidence="14">
    <location>
        <begin position="3453"/>
        <end position="3490"/>
    </location>
</feature>
<dbReference type="Pfam" id="PF25580">
    <property type="entry name" value="TPR_Rlf"/>
    <property type="match status" value="1"/>
</dbReference>
<feature type="compositionally biased region" description="Basic and acidic residues" evidence="14">
    <location>
        <begin position="2725"/>
        <end position="2739"/>
    </location>
</feature>
<feature type="compositionally biased region" description="Basic and acidic residues" evidence="14">
    <location>
        <begin position="2998"/>
        <end position="3011"/>
    </location>
</feature>
<feature type="compositionally biased region" description="Basic and acidic residues" evidence="14">
    <location>
        <begin position="953"/>
        <end position="970"/>
    </location>
</feature>
<feature type="compositionally biased region" description="Basic and acidic residues" evidence="14">
    <location>
        <begin position="986"/>
        <end position="996"/>
    </location>
</feature>
<evidence type="ECO:0000313" key="16">
    <source>
        <dbReference type="Proteomes" id="UP000694844"/>
    </source>
</evidence>
<feature type="domain" description="C2H2-type" evidence="15">
    <location>
        <begin position="2326"/>
        <end position="2350"/>
    </location>
</feature>
<feature type="compositionally biased region" description="Polar residues" evidence="14">
    <location>
        <begin position="1773"/>
        <end position="1789"/>
    </location>
</feature>
<evidence type="ECO:0000256" key="5">
    <source>
        <dbReference type="ARBA" id="ARBA00022737"/>
    </source>
</evidence>
<feature type="compositionally biased region" description="Basic and acidic residues" evidence="14">
    <location>
        <begin position="3265"/>
        <end position="3279"/>
    </location>
</feature>
<feature type="compositionally biased region" description="Polar residues" evidence="14">
    <location>
        <begin position="1725"/>
        <end position="1734"/>
    </location>
</feature>
<feature type="compositionally biased region" description="Basic and acidic residues" evidence="14">
    <location>
        <begin position="2675"/>
        <end position="2692"/>
    </location>
</feature>
<keyword evidence="3" id="KW-0597">Phosphoprotein</keyword>
<feature type="compositionally biased region" description="Basic and acidic residues" evidence="14">
    <location>
        <begin position="1596"/>
        <end position="1605"/>
    </location>
</feature>
<feature type="domain" description="C2H2-type" evidence="15">
    <location>
        <begin position="2365"/>
        <end position="2397"/>
    </location>
</feature>
<feature type="region of interest" description="Disordered" evidence="14">
    <location>
        <begin position="1339"/>
        <end position="1370"/>
    </location>
</feature>
<evidence type="ECO:0000256" key="1">
    <source>
        <dbReference type="ARBA" id="ARBA00004123"/>
    </source>
</evidence>
<reference evidence="17" key="1">
    <citation type="submission" date="2025-08" db="UniProtKB">
        <authorList>
            <consortium name="RefSeq"/>
        </authorList>
    </citation>
    <scope>IDENTIFICATION</scope>
    <source>
        <tissue evidence="17">Whole sample</tissue>
    </source>
</reference>
<keyword evidence="9" id="KW-0238">DNA-binding</keyword>
<feature type="compositionally biased region" description="Basic and acidic residues" evidence="14">
    <location>
        <begin position="3021"/>
        <end position="3036"/>
    </location>
</feature>
<feature type="region of interest" description="Disordered" evidence="14">
    <location>
        <begin position="3565"/>
        <end position="3590"/>
    </location>
</feature>
<feature type="region of interest" description="Disordered" evidence="14">
    <location>
        <begin position="2923"/>
        <end position="3118"/>
    </location>
</feature>
<feature type="compositionally biased region" description="Polar residues" evidence="14">
    <location>
        <begin position="1221"/>
        <end position="1231"/>
    </location>
</feature>
<feature type="region of interest" description="Disordered" evidence="14">
    <location>
        <begin position="3264"/>
        <end position="3408"/>
    </location>
</feature>
<dbReference type="InterPro" id="IPR052251">
    <property type="entry name" value="GH-ZnFinger_Regulators"/>
</dbReference>
<feature type="region of interest" description="Disordered" evidence="14">
    <location>
        <begin position="986"/>
        <end position="1054"/>
    </location>
</feature>
<feature type="region of interest" description="Disordered" evidence="14">
    <location>
        <begin position="831"/>
        <end position="859"/>
    </location>
</feature>
<dbReference type="SMART" id="SM00355">
    <property type="entry name" value="ZnF_C2H2"/>
    <property type="match status" value="5"/>
</dbReference>
<feature type="compositionally biased region" description="Polar residues" evidence="14">
    <location>
        <begin position="2661"/>
        <end position="2674"/>
    </location>
</feature>
<dbReference type="GO" id="GO:0003677">
    <property type="term" value="F:DNA binding"/>
    <property type="evidence" value="ECO:0007669"/>
    <property type="project" value="UniProtKB-KW"/>
</dbReference>
<feature type="compositionally biased region" description="Basic and acidic residues" evidence="14">
    <location>
        <begin position="168"/>
        <end position="181"/>
    </location>
</feature>
<keyword evidence="10" id="KW-0804">Transcription</keyword>
<accession>A0A8B8BFJ3</accession>
<feature type="compositionally biased region" description="Polar residues" evidence="14">
    <location>
        <begin position="1011"/>
        <end position="1028"/>
    </location>
</feature>
<name>A0A8B8BFJ3_CRAVI</name>
<feature type="region of interest" description="Disordered" evidence="14">
    <location>
        <begin position="1962"/>
        <end position="2000"/>
    </location>
</feature>
<evidence type="ECO:0000256" key="9">
    <source>
        <dbReference type="ARBA" id="ARBA00023125"/>
    </source>
</evidence>
<feature type="compositionally biased region" description="Low complexity" evidence="14">
    <location>
        <begin position="658"/>
        <end position="678"/>
    </location>
</feature>
<dbReference type="GO" id="GO:0008270">
    <property type="term" value="F:zinc ion binding"/>
    <property type="evidence" value="ECO:0007669"/>
    <property type="project" value="UniProtKB-KW"/>
</dbReference>
<keyword evidence="11" id="KW-0539">Nucleus</keyword>
<dbReference type="PANTHER" id="PTHR15507:SF17">
    <property type="entry name" value="C2H2-TYPE DOMAIN-CONTAINING PROTEIN"/>
    <property type="match status" value="1"/>
</dbReference>
<feature type="compositionally biased region" description="Low complexity" evidence="14">
    <location>
        <begin position="572"/>
        <end position="586"/>
    </location>
</feature>
<evidence type="ECO:0000256" key="4">
    <source>
        <dbReference type="ARBA" id="ARBA00022723"/>
    </source>
</evidence>
<feature type="compositionally biased region" description="Acidic residues" evidence="14">
    <location>
        <begin position="2931"/>
        <end position="2943"/>
    </location>
</feature>
<comment type="similarity">
    <text evidence="2">Belongs to the krueppel C2H2-type zinc-finger protein family.</text>
</comment>
<keyword evidence="13" id="KW-0175">Coiled coil</keyword>
<feature type="region of interest" description="Disordered" evidence="14">
    <location>
        <begin position="2409"/>
        <end position="2779"/>
    </location>
</feature>